<dbReference type="STRING" id="1280514.AXFE_07630"/>
<gene>
    <name evidence="5" type="primary">tehB</name>
    <name evidence="5" type="ORF">AXFE_07630</name>
</gene>
<dbReference type="GO" id="GO:0008168">
    <property type="term" value="F:methyltransferase activity"/>
    <property type="evidence" value="ECO:0007669"/>
    <property type="project" value="UniProtKB-KW"/>
</dbReference>
<comment type="caution">
    <text evidence="5">The sequence shown here is derived from an EMBL/GenBank/DDBJ whole genome shotgun (WGS) entry which is preliminary data.</text>
</comment>
<keyword evidence="1 5" id="KW-0489">Methyltransferase</keyword>
<keyword evidence="3" id="KW-0949">S-adenosyl-L-methionine</keyword>
<evidence type="ECO:0000256" key="1">
    <source>
        <dbReference type="ARBA" id="ARBA00022603"/>
    </source>
</evidence>
<dbReference type="EC" id="2.1.1.-" evidence="5"/>
<name>A0A0D8HK99_9ACTN</name>
<keyword evidence="2 5" id="KW-0808">Transferase</keyword>
<organism evidence="5 6">
    <name type="scientific">Acidithrix ferrooxidans</name>
    <dbReference type="NCBI Taxonomy" id="1280514"/>
    <lineage>
        <taxon>Bacteria</taxon>
        <taxon>Bacillati</taxon>
        <taxon>Actinomycetota</taxon>
        <taxon>Acidimicrobiia</taxon>
        <taxon>Acidimicrobiales</taxon>
        <taxon>Acidimicrobiaceae</taxon>
        <taxon>Acidithrix</taxon>
    </lineage>
</organism>
<dbReference type="AlphaFoldDB" id="A0A0D8HK99"/>
<evidence type="ECO:0000259" key="4">
    <source>
        <dbReference type="Pfam" id="PF13649"/>
    </source>
</evidence>
<protein>
    <submittedName>
        <fullName evidence="5">Putative S-adenosyl-L-methionine-dependent methyltransferase TehB</fullName>
        <ecNumber evidence="5">2.1.1.-</ecNumber>
    </submittedName>
</protein>
<dbReference type="PANTHER" id="PTHR43464">
    <property type="entry name" value="METHYLTRANSFERASE"/>
    <property type="match status" value="1"/>
</dbReference>
<dbReference type="PANTHER" id="PTHR43464:SF19">
    <property type="entry name" value="UBIQUINONE BIOSYNTHESIS O-METHYLTRANSFERASE, MITOCHONDRIAL"/>
    <property type="match status" value="1"/>
</dbReference>
<accession>A0A0D8HK99</accession>
<reference evidence="5 6" key="1">
    <citation type="submission" date="2015-01" db="EMBL/GenBank/DDBJ databases">
        <title>Draft genome of the acidophilic iron oxidizer Acidithrix ferrooxidans strain Py-F3.</title>
        <authorList>
            <person name="Poehlein A."/>
            <person name="Eisen S."/>
            <person name="Schloemann M."/>
            <person name="Johnson B.D."/>
            <person name="Daniel R."/>
            <person name="Muehling M."/>
        </authorList>
    </citation>
    <scope>NUCLEOTIDE SEQUENCE [LARGE SCALE GENOMIC DNA]</scope>
    <source>
        <strain evidence="5 6">Py-F3</strain>
    </source>
</reference>
<dbReference type="Pfam" id="PF13649">
    <property type="entry name" value="Methyltransf_25"/>
    <property type="match status" value="1"/>
</dbReference>
<dbReference type="CDD" id="cd02440">
    <property type="entry name" value="AdoMet_MTases"/>
    <property type="match status" value="1"/>
</dbReference>
<keyword evidence="6" id="KW-1185">Reference proteome</keyword>
<sequence>MSNAQMWNERYAGIDRLWIPEPDPKLADVISNFSPGKALDLGCGEGRNAMYLAKTNWEVTAVDFSSVALERLARAANEAGVKVDTICSDIFDFLDQDDSYDLIVIANIHPSRTLRLELYKKAIKRISLGGHLFLIGHHIESLGIVGPSDPDLLMDDSEVTEAFVDQKIVRLEKITDIADHGHSAPSLLAVIEKL</sequence>
<dbReference type="GO" id="GO:0032259">
    <property type="term" value="P:methylation"/>
    <property type="evidence" value="ECO:0007669"/>
    <property type="project" value="UniProtKB-KW"/>
</dbReference>
<evidence type="ECO:0000256" key="3">
    <source>
        <dbReference type="ARBA" id="ARBA00022691"/>
    </source>
</evidence>
<dbReference type="Proteomes" id="UP000032360">
    <property type="component" value="Unassembled WGS sequence"/>
</dbReference>
<dbReference type="RefSeq" id="WP_152625840.1">
    <property type="nucleotide sequence ID" value="NZ_JXYS01000018.1"/>
</dbReference>
<dbReference type="InterPro" id="IPR029063">
    <property type="entry name" value="SAM-dependent_MTases_sf"/>
</dbReference>
<dbReference type="Gene3D" id="3.40.50.150">
    <property type="entry name" value="Vaccinia Virus protein VP39"/>
    <property type="match status" value="1"/>
</dbReference>
<proteinExistence type="predicted"/>
<feature type="domain" description="Methyltransferase" evidence="4">
    <location>
        <begin position="39"/>
        <end position="109"/>
    </location>
</feature>
<dbReference type="SUPFAM" id="SSF53335">
    <property type="entry name" value="S-adenosyl-L-methionine-dependent methyltransferases"/>
    <property type="match status" value="1"/>
</dbReference>
<evidence type="ECO:0000313" key="6">
    <source>
        <dbReference type="Proteomes" id="UP000032360"/>
    </source>
</evidence>
<dbReference type="InterPro" id="IPR041698">
    <property type="entry name" value="Methyltransf_25"/>
</dbReference>
<dbReference type="EMBL" id="JXYS01000018">
    <property type="protein sequence ID" value="KJF18375.1"/>
    <property type="molecule type" value="Genomic_DNA"/>
</dbReference>
<evidence type="ECO:0000256" key="2">
    <source>
        <dbReference type="ARBA" id="ARBA00022679"/>
    </source>
</evidence>
<dbReference type="OrthoDB" id="9786503at2"/>
<evidence type="ECO:0000313" key="5">
    <source>
        <dbReference type="EMBL" id="KJF18375.1"/>
    </source>
</evidence>